<reference evidence="1 2" key="1">
    <citation type="submission" date="2019-03" db="EMBL/GenBank/DDBJ databases">
        <title>Genomic Encyclopedia of Type Strains, Phase IV (KMG-IV): sequencing the most valuable type-strain genomes for metagenomic binning, comparative biology and taxonomic classification.</title>
        <authorList>
            <person name="Goeker M."/>
        </authorList>
    </citation>
    <scope>NUCLEOTIDE SEQUENCE [LARGE SCALE GENOMIC DNA]</scope>
    <source>
        <strain evidence="1 2">DSM 45934</strain>
    </source>
</reference>
<dbReference type="OrthoDB" id="3700158at2"/>
<organism evidence="1 2">
    <name type="scientific">Actinocrispum wychmicini</name>
    <dbReference type="NCBI Taxonomy" id="1213861"/>
    <lineage>
        <taxon>Bacteria</taxon>
        <taxon>Bacillati</taxon>
        <taxon>Actinomycetota</taxon>
        <taxon>Actinomycetes</taxon>
        <taxon>Pseudonocardiales</taxon>
        <taxon>Pseudonocardiaceae</taxon>
        <taxon>Actinocrispum</taxon>
    </lineage>
</organism>
<evidence type="ECO:0000313" key="1">
    <source>
        <dbReference type="EMBL" id="TCO56706.1"/>
    </source>
</evidence>
<name>A0A4R2JI79_9PSEU</name>
<evidence type="ECO:0000313" key="2">
    <source>
        <dbReference type="Proteomes" id="UP000295680"/>
    </source>
</evidence>
<accession>A0A4R2JI79</accession>
<sequence length="117" mass="12618">MEWKTDEIRAAEQAFDDALSAAEKAVAEVRLEPARPATAEEIEALEQYANSADAPKEWRAVAERVAGGQLTWAAIANGDTVSDPVVMAALDATAVAAEEREAAAEDEEQTTIFRKAW</sequence>
<dbReference type="EMBL" id="SLWS01000006">
    <property type="protein sequence ID" value="TCO56706.1"/>
    <property type="molecule type" value="Genomic_DNA"/>
</dbReference>
<proteinExistence type="predicted"/>
<protein>
    <submittedName>
        <fullName evidence="1">Uncharacterized protein</fullName>
    </submittedName>
</protein>
<keyword evidence="2" id="KW-1185">Reference proteome</keyword>
<dbReference type="RefSeq" id="WP_132120214.1">
    <property type="nucleotide sequence ID" value="NZ_SLWS01000006.1"/>
</dbReference>
<dbReference type="Proteomes" id="UP000295680">
    <property type="component" value="Unassembled WGS sequence"/>
</dbReference>
<comment type="caution">
    <text evidence="1">The sequence shown here is derived from an EMBL/GenBank/DDBJ whole genome shotgun (WGS) entry which is preliminary data.</text>
</comment>
<dbReference type="AlphaFoldDB" id="A0A4R2JI79"/>
<gene>
    <name evidence="1" type="ORF">EV192_106180</name>
</gene>